<proteinExistence type="inferred from homology"/>
<dbReference type="GO" id="GO:0003958">
    <property type="term" value="F:NADPH-hemoprotein reductase activity"/>
    <property type="evidence" value="ECO:0007669"/>
    <property type="project" value="UniProtKB-UniRule"/>
</dbReference>
<dbReference type="AlphaFoldDB" id="A0ABD1MT12"/>
<evidence type="ECO:0000259" key="12">
    <source>
        <dbReference type="PROSITE" id="PS51384"/>
    </source>
</evidence>
<accession>A0ABD1MT12</accession>
<evidence type="ECO:0000256" key="8">
    <source>
        <dbReference type="ARBA" id="ARBA00023002"/>
    </source>
</evidence>
<dbReference type="SUPFAM" id="SSF52218">
    <property type="entry name" value="Flavoproteins"/>
    <property type="match status" value="2"/>
</dbReference>
<name>A0ABD1MT12_9FABA</name>
<dbReference type="InterPro" id="IPR029039">
    <property type="entry name" value="Flavoprotein-like_sf"/>
</dbReference>
<dbReference type="CDD" id="cd06204">
    <property type="entry name" value="CYPOR"/>
    <property type="match status" value="1"/>
</dbReference>
<dbReference type="Gene3D" id="3.40.50.80">
    <property type="entry name" value="Nucleotide-binding domain of ferredoxin-NADP reductase (FNR) module"/>
    <property type="match status" value="1"/>
</dbReference>
<dbReference type="Pfam" id="PF00667">
    <property type="entry name" value="FAD_binding_1"/>
    <property type="match status" value="1"/>
</dbReference>
<dbReference type="Proteomes" id="UP001603857">
    <property type="component" value="Unassembled WGS sequence"/>
</dbReference>
<evidence type="ECO:0000313" key="14">
    <source>
        <dbReference type="Proteomes" id="UP001603857"/>
    </source>
</evidence>
<dbReference type="PANTHER" id="PTHR19384">
    <property type="entry name" value="NITRIC OXIDE SYNTHASE-RELATED"/>
    <property type="match status" value="1"/>
</dbReference>
<evidence type="ECO:0000259" key="11">
    <source>
        <dbReference type="PROSITE" id="PS50902"/>
    </source>
</evidence>
<keyword evidence="9 10" id="KW-0472">Membrane</keyword>
<comment type="caution">
    <text evidence="10">Lacks conserved residue(s) required for the propagation of feature annotation.</text>
</comment>
<comment type="similarity">
    <text evidence="10">Belongs to the NADPH--cytochrome P450 reductase family.</text>
</comment>
<dbReference type="PRINTS" id="PR00369">
    <property type="entry name" value="FLAVODOXIN"/>
</dbReference>
<dbReference type="PRINTS" id="PR00371">
    <property type="entry name" value="FPNCR"/>
</dbReference>
<dbReference type="PROSITE" id="PS51384">
    <property type="entry name" value="FAD_FR"/>
    <property type="match status" value="1"/>
</dbReference>
<evidence type="ECO:0000256" key="6">
    <source>
        <dbReference type="ARBA" id="ARBA00022857"/>
    </source>
</evidence>
<evidence type="ECO:0000313" key="13">
    <source>
        <dbReference type="EMBL" id="KAL2338642.1"/>
    </source>
</evidence>
<feature type="binding site" evidence="10">
    <location>
        <begin position="658"/>
        <end position="662"/>
    </location>
    <ligand>
        <name>NADP(+)</name>
        <dbReference type="ChEBI" id="CHEBI:58349"/>
    </ligand>
</feature>
<feature type="binding site" evidence="10">
    <location>
        <begin position="196"/>
        <end position="205"/>
    </location>
    <ligand>
        <name>FMN</name>
        <dbReference type="ChEBI" id="CHEBI:58210"/>
    </ligand>
</feature>
<dbReference type="Gene3D" id="1.20.990.10">
    <property type="entry name" value="NADPH-cytochrome p450 Reductase, Chain A, domain 3"/>
    <property type="match status" value="1"/>
</dbReference>
<feature type="binding site" evidence="10">
    <location>
        <position position="732"/>
    </location>
    <ligand>
        <name>FAD</name>
        <dbReference type="ChEBI" id="CHEBI:57692"/>
    </ligand>
</feature>
<evidence type="ECO:0000256" key="1">
    <source>
        <dbReference type="ARBA" id="ARBA00022630"/>
    </source>
</evidence>
<evidence type="ECO:0000256" key="2">
    <source>
        <dbReference type="ARBA" id="ARBA00022643"/>
    </source>
</evidence>
<dbReference type="GO" id="GO:0050661">
    <property type="term" value="F:NADP binding"/>
    <property type="evidence" value="ECO:0007669"/>
    <property type="project" value="UniProtKB-UniRule"/>
</dbReference>
<reference evidence="13 14" key="1">
    <citation type="submission" date="2024-08" db="EMBL/GenBank/DDBJ databases">
        <title>Insights into the chromosomal genome structure of Flemingia macrophylla.</title>
        <authorList>
            <person name="Ding Y."/>
            <person name="Zhao Y."/>
            <person name="Bi W."/>
            <person name="Wu M."/>
            <person name="Zhao G."/>
            <person name="Gong Y."/>
            <person name="Li W."/>
            <person name="Zhang P."/>
        </authorList>
    </citation>
    <scope>NUCLEOTIDE SEQUENCE [LARGE SCALE GENOMIC DNA]</scope>
    <source>
        <strain evidence="13">DYQJB</strain>
        <tissue evidence="13">Leaf</tissue>
    </source>
</reference>
<feature type="binding site" evidence="10">
    <location>
        <begin position="652"/>
        <end position="653"/>
    </location>
    <ligand>
        <name>NADP(+)</name>
        <dbReference type="ChEBI" id="CHEBI:58349"/>
    </ligand>
</feature>
<dbReference type="EMBL" id="JBGMDY010000004">
    <property type="protein sequence ID" value="KAL2338642.1"/>
    <property type="molecule type" value="Genomic_DNA"/>
</dbReference>
<dbReference type="SUPFAM" id="SSF63380">
    <property type="entry name" value="Riboflavin synthase domain-like"/>
    <property type="match status" value="1"/>
</dbReference>
<dbReference type="Gene3D" id="3.40.50.360">
    <property type="match status" value="1"/>
</dbReference>
<feature type="binding site" evidence="10">
    <location>
        <begin position="510"/>
        <end position="513"/>
    </location>
    <ligand>
        <name>FAD</name>
        <dbReference type="ChEBI" id="CHEBI:57692"/>
    </ligand>
</feature>
<feature type="binding site" evidence="10">
    <location>
        <begin position="157"/>
        <end position="160"/>
    </location>
    <ligand>
        <name>FMN</name>
        <dbReference type="ChEBI" id="CHEBI:58210"/>
    </ligand>
</feature>
<comment type="catalytic activity">
    <reaction evidence="10">
        <text>2 oxidized [cytochrome P450] + NADPH = 2 reduced [cytochrome P450] + NADP(+) + H(+)</text>
        <dbReference type="Rhea" id="RHEA:24040"/>
        <dbReference type="Rhea" id="RHEA-COMP:14627"/>
        <dbReference type="Rhea" id="RHEA-COMP:14628"/>
        <dbReference type="ChEBI" id="CHEBI:15378"/>
        <dbReference type="ChEBI" id="CHEBI:55376"/>
        <dbReference type="ChEBI" id="CHEBI:57783"/>
        <dbReference type="ChEBI" id="CHEBI:58349"/>
        <dbReference type="ChEBI" id="CHEBI:60344"/>
        <dbReference type="EC" id="1.6.2.4"/>
    </reaction>
</comment>
<dbReference type="FunFam" id="3.40.50.80:FF:000001">
    <property type="entry name" value="NADPH--cytochrome P450 reductase 1"/>
    <property type="match status" value="1"/>
</dbReference>
<dbReference type="GO" id="GO:0005789">
    <property type="term" value="C:endoplasmic reticulum membrane"/>
    <property type="evidence" value="ECO:0007669"/>
    <property type="project" value="UniProtKB-SubCell"/>
</dbReference>
<keyword evidence="8 10" id="KW-0560">Oxidoreductase</keyword>
<comment type="subcellular location">
    <subcellularLocation>
        <location evidence="10">Endoplasmic reticulum membrane</location>
        <topology evidence="10">Single-pass membrane protein</topology>
        <orientation evidence="10">Cytoplasmic side</orientation>
    </subcellularLocation>
</comment>
<evidence type="ECO:0000256" key="7">
    <source>
        <dbReference type="ARBA" id="ARBA00022989"/>
    </source>
</evidence>
<dbReference type="PANTHER" id="PTHR19384:SF17">
    <property type="entry name" value="NADPH--CYTOCHROME P450 REDUCTASE"/>
    <property type="match status" value="1"/>
</dbReference>
<dbReference type="InterPro" id="IPR023173">
    <property type="entry name" value="NADPH_Cyt_P450_Rdtase_alpha"/>
</dbReference>
<dbReference type="InterPro" id="IPR001709">
    <property type="entry name" value="Flavoprot_Pyr_Nucl_cyt_Rdtase"/>
</dbReference>
<dbReference type="GO" id="GO:0050660">
    <property type="term" value="F:flavin adenine dinucleotide binding"/>
    <property type="evidence" value="ECO:0007669"/>
    <property type="project" value="UniProtKB-UniRule"/>
</dbReference>
<keyword evidence="14" id="KW-1185">Reference proteome</keyword>
<dbReference type="InterPro" id="IPR017927">
    <property type="entry name" value="FAD-bd_FR_type"/>
</dbReference>
<dbReference type="PROSITE" id="PS50902">
    <property type="entry name" value="FLAVODOXIN_LIKE"/>
    <property type="match status" value="1"/>
</dbReference>
<dbReference type="Gene3D" id="2.40.30.10">
    <property type="entry name" value="Translation factors"/>
    <property type="match status" value="1"/>
</dbReference>
<evidence type="ECO:0000256" key="9">
    <source>
        <dbReference type="ARBA" id="ARBA00023136"/>
    </source>
</evidence>
<comment type="cofactor">
    <cofactor evidence="10">
        <name>FAD</name>
        <dbReference type="ChEBI" id="CHEBI:57692"/>
    </cofactor>
    <text evidence="10">Binds 1 FAD per monomer.</text>
</comment>
<dbReference type="InterPro" id="IPR001433">
    <property type="entry name" value="OxRdtase_FAD/NAD-bd"/>
</dbReference>
<feature type="domain" description="Flavodoxin-like" evidence="11">
    <location>
        <begin position="96"/>
        <end position="275"/>
    </location>
</feature>
<dbReference type="SUPFAM" id="SSF52343">
    <property type="entry name" value="Ferredoxin reductase-like, C-terminal NADP-linked domain"/>
    <property type="match status" value="1"/>
</dbReference>
<dbReference type="InterPro" id="IPR003097">
    <property type="entry name" value="CysJ-like_FAD-binding"/>
</dbReference>
<feature type="binding site" evidence="10">
    <location>
        <position position="694"/>
    </location>
    <ligand>
        <name>NADP(+)</name>
        <dbReference type="ChEBI" id="CHEBI:58349"/>
    </ligand>
</feature>
<dbReference type="InterPro" id="IPR017938">
    <property type="entry name" value="Riboflavin_synthase-like_b-brl"/>
</dbReference>
<protein>
    <recommendedName>
        <fullName evidence="10">NADPH--cytochrome P450 reductase</fullName>
        <shortName evidence="10">CPR</shortName>
        <shortName evidence="10">P450R</shortName>
        <ecNumber evidence="10">1.6.2.4</ecNumber>
    </recommendedName>
</protein>
<feature type="binding site" evidence="10">
    <location>
        <position position="259"/>
    </location>
    <ligand>
        <name>FMN</name>
        <dbReference type="ChEBI" id="CHEBI:58210"/>
    </ligand>
</feature>
<evidence type="ECO:0000256" key="3">
    <source>
        <dbReference type="ARBA" id="ARBA00022692"/>
    </source>
</evidence>
<evidence type="ECO:0000256" key="4">
    <source>
        <dbReference type="ARBA" id="ARBA00022824"/>
    </source>
</evidence>
<feature type="binding site" evidence="10">
    <location>
        <begin position="102"/>
        <end position="107"/>
    </location>
    <ligand>
        <name>FMN</name>
        <dbReference type="ChEBI" id="CHEBI:58210"/>
    </ligand>
</feature>
<dbReference type="PIRSF" id="PIRSF000208">
    <property type="entry name" value="P450R"/>
    <property type="match status" value="1"/>
</dbReference>
<feature type="binding site" evidence="10">
    <location>
        <position position="591"/>
    </location>
    <ligand>
        <name>NADP(+)</name>
        <dbReference type="ChEBI" id="CHEBI:58349"/>
    </ligand>
</feature>
<comment type="function">
    <text evidence="10">This enzyme is required for electron transfer from NADP to cytochrome P450 in microsomes. It can also provide electron transfer to heme oxygenase and cytochrome B5.</text>
</comment>
<feature type="transmembrane region" description="Helical" evidence="10">
    <location>
        <begin position="43"/>
        <end position="63"/>
    </location>
</feature>
<keyword evidence="1 10" id="KW-0285">Flavoprotein</keyword>
<comment type="caution">
    <text evidence="13">The sequence shown here is derived from an EMBL/GenBank/DDBJ whole genome shotgun (WGS) entry which is preliminary data.</text>
</comment>
<sequence>MEESSSIKISPLDLMSAMIKRKLDPSNVSSNAAAAVLLENREFLMLLTTSVAVLIGCVVVFIWRRSSSPKPKPLEPPKRLLEKLPEIDVDDGTKKVTIFFGTQTGTAEGFAKAIAEEAKVRYDKATFRVVDLDDYAADDDEYEERFKKESIAIFFLATYGDGEPTDNAARFYKWFTEGGEKGEGWLKNLQYGVFGLGNRQYEHFNKVCFEFMHSSGFLSFQFHFNPMSVCQLMQVAKVVDDMLSDQGGKRLVPVGLGDDDQCIEDDFTAWKEELWPPLDHLLRDEDDTAVSTPYTAAVLEYRVVIRDPLEASVDEKKWNNVNGHATVDAQHPVRANVAVRKELHTPASDRSCTHLEFDISSTGVTYETGDHVGVYCENLSETVEEAIRLIGLSPDTHFSIHTDDEDGKPLSGSSLPPPFPPCTLRTAITRYADVLSSPKKSVLLALAAHASDPSEADRLRHLASPAGKDEYSEWVITSQRSLLEVMTEFPSAKPPLGVFFAAVAPRLQPRFYSISSSPRMAPTRIHVTCALVHDKIPTGRIHKGVCSTWMKNAVPLEKSQDCSWAPIFVRQSNFRLPVDTKVPIIMIGPGTGLAPFRGFLQERLALKEGGAELGPSVLFFGCRNRHMDYIYEDELNQFINTGALSELIVAFSREGPTKEYVQHKMMDKASEIWSMISQGAYIYVCGDAKGMARDVHRALHTILQEQGSLDSSQAEGMVKNLQMTGRYLRDVW</sequence>
<gene>
    <name evidence="13" type="ORF">Fmac_013088</name>
</gene>
<feature type="binding site" evidence="10">
    <location>
        <position position="350"/>
    </location>
    <ligand>
        <name>NADP(+)</name>
        <dbReference type="ChEBI" id="CHEBI:58349"/>
    </ligand>
</feature>
<dbReference type="HAMAP" id="MF_03212">
    <property type="entry name" value="NCPR"/>
    <property type="match status" value="1"/>
</dbReference>
<feature type="binding site" evidence="10">
    <location>
        <begin position="544"/>
        <end position="547"/>
    </location>
    <ligand>
        <name>FAD</name>
        <dbReference type="ChEBI" id="CHEBI:57692"/>
    </ligand>
</feature>
<comment type="similarity">
    <text evidence="10">In the C-terminal section; belongs to the flavoprotein pyridine nucleotide cytochrome reductase family.</text>
</comment>
<dbReference type="InterPro" id="IPR008254">
    <property type="entry name" value="Flavodoxin/NO_synth"/>
</dbReference>
<evidence type="ECO:0000256" key="10">
    <source>
        <dbReference type="HAMAP-Rule" id="MF_03212"/>
    </source>
</evidence>
<keyword evidence="3 10" id="KW-0812">Transmembrane</keyword>
<feature type="binding site" evidence="10">
    <location>
        <begin position="528"/>
        <end position="530"/>
    </location>
    <ligand>
        <name>FAD</name>
        <dbReference type="ChEBI" id="CHEBI:57692"/>
    </ligand>
</feature>
<comment type="similarity">
    <text evidence="10">In the N-terminal section; belongs to the flavodoxin family.</text>
</comment>
<dbReference type="FunFam" id="1.20.990.10:FF:000003">
    <property type="entry name" value="NADPH--cytochrome P450 reductase"/>
    <property type="match status" value="1"/>
</dbReference>
<organism evidence="13 14">
    <name type="scientific">Flemingia macrophylla</name>
    <dbReference type="NCBI Taxonomy" id="520843"/>
    <lineage>
        <taxon>Eukaryota</taxon>
        <taxon>Viridiplantae</taxon>
        <taxon>Streptophyta</taxon>
        <taxon>Embryophyta</taxon>
        <taxon>Tracheophyta</taxon>
        <taxon>Spermatophyta</taxon>
        <taxon>Magnoliopsida</taxon>
        <taxon>eudicotyledons</taxon>
        <taxon>Gunneridae</taxon>
        <taxon>Pentapetalae</taxon>
        <taxon>rosids</taxon>
        <taxon>fabids</taxon>
        <taxon>Fabales</taxon>
        <taxon>Fabaceae</taxon>
        <taxon>Papilionoideae</taxon>
        <taxon>50 kb inversion clade</taxon>
        <taxon>NPAAA clade</taxon>
        <taxon>indigoferoid/millettioid clade</taxon>
        <taxon>Phaseoleae</taxon>
        <taxon>Flemingia</taxon>
    </lineage>
</organism>
<feature type="domain" description="FAD-binding FR-type" evidence="12">
    <location>
        <begin position="330"/>
        <end position="577"/>
    </location>
</feature>
<keyword evidence="5 10" id="KW-0274">FAD</keyword>
<keyword evidence="7 10" id="KW-1133">Transmembrane helix</keyword>
<comment type="cofactor">
    <cofactor evidence="10">
        <name>FMN</name>
        <dbReference type="ChEBI" id="CHEBI:58210"/>
    </cofactor>
    <text evidence="10">Binds 1 FMN per monomer.</text>
</comment>
<dbReference type="InterPro" id="IPR039261">
    <property type="entry name" value="FNR_nucleotide-bd"/>
</dbReference>
<evidence type="ECO:0000256" key="5">
    <source>
        <dbReference type="ARBA" id="ARBA00022827"/>
    </source>
</evidence>
<dbReference type="Pfam" id="PF00175">
    <property type="entry name" value="NAD_binding_1"/>
    <property type="match status" value="1"/>
</dbReference>
<keyword evidence="4 10" id="KW-0256">Endoplasmic reticulum</keyword>
<dbReference type="GO" id="GO:0010181">
    <property type="term" value="F:FMN binding"/>
    <property type="evidence" value="ECO:0007669"/>
    <property type="project" value="UniProtKB-UniRule"/>
</dbReference>
<dbReference type="Pfam" id="PF00258">
    <property type="entry name" value="Flavodoxin_1"/>
    <property type="match status" value="1"/>
</dbReference>
<dbReference type="InterPro" id="IPR023208">
    <property type="entry name" value="P450R"/>
</dbReference>
<keyword evidence="6 10" id="KW-0521">NADP</keyword>
<dbReference type="EC" id="1.6.2.4" evidence="10"/>
<dbReference type="InterPro" id="IPR001094">
    <property type="entry name" value="Flavdoxin-like"/>
</dbReference>
<keyword evidence="2 10" id="KW-0288">FMN</keyword>